<dbReference type="Pfam" id="PF05653">
    <property type="entry name" value="Mg_trans_NIPA"/>
    <property type="match status" value="2"/>
</dbReference>
<feature type="transmembrane region" description="Helical" evidence="5">
    <location>
        <begin position="424"/>
        <end position="442"/>
    </location>
</feature>
<feature type="transmembrane region" description="Helical" evidence="5">
    <location>
        <begin position="134"/>
        <end position="153"/>
    </location>
</feature>
<feature type="signal peptide" evidence="6">
    <location>
        <begin position="1"/>
        <end position="18"/>
    </location>
</feature>
<keyword evidence="7" id="KW-0762">Sugar transport</keyword>
<evidence type="ECO:0000256" key="2">
    <source>
        <dbReference type="ARBA" id="ARBA00022692"/>
    </source>
</evidence>
<name>X5EM17_9MICR</name>
<dbReference type="GO" id="GO:0015095">
    <property type="term" value="F:magnesium ion transmembrane transporter activity"/>
    <property type="evidence" value="ECO:0007669"/>
    <property type="project" value="InterPro"/>
</dbReference>
<feature type="transmembrane region" description="Helical" evidence="5">
    <location>
        <begin position="190"/>
        <end position="217"/>
    </location>
</feature>
<comment type="subcellular location">
    <subcellularLocation>
        <location evidence="1">Membrane</location>
        <topology evidence="1">Multi-pass membrane protein</topology>
    </subcellularLocation>
</comment>
<feature type="transmembrane region" description="Helical" evidence="5">
    <location>
        <begin position="165"/>
        <end position="184"/>
    </location>
</feature>
<feature type="transmembrane region" description="Helical" evidence="5">
    <location>
        <begin position="361"/>
        <end position="381"/>
    </location>
</feature>
<keyword evidence="7" id="KW-0813">Transport</keyword>
<feature type="chain" id="PRO_5004956522" evidence="6">
    <location>
        <begin position="19"/>
        <end position="464"/>
    </location>
</feature>
<keyword evidence="6" id="KW-0732">Signal</keyword>
<keyword evidence="3 5" id="KW-1133">Transmembrane helix</keyword>
<feature type="transmembrane region" description="Helical" evidence="5">
    <location>
        <begin position="229"/>
        <end position="248"/>
    </location>
</feature>
<feature type="transmembrane region" description="Helical" evidence="5">
    <location>
        <begin position="268"/>
        <end position="285"/>
    </location>
</feature>
<feature type="transmembrane region" description="Helical" evidence="5">
    <location>
        <begin position="320"/>
        <end position="341"/>
    </location>
</feature>
<protein>
    <submittedName>
        <fullName evidence="7">Putative nucleotide-sugar transporter</fullName>
    </submittedName>
</protein>
<evidence type="ECO:0000313" key="7">
    <source>
        <dbReference type="EMBL" id="AHW68400.1"/>
    </source>
</evidence>
<sequence length="464" mass="52856">MLVLFLTSALSSIIPCATDKDCLIRSRPDIHSYFCVDSICQKLVGPGHHCSKPSECASYSFYGPLACTSKCRVEQECDLTKLIQINTPYCCKGIPEKKRCNPNRPKHLSGCDLKQSCLLNSEGHYNCVSKKSNGLIFGVLLSVSGNIFINTGVNLQKKSYKQSSVNLLGVDLDLFFVGCFVYLIGKITSYLSYIFGNQSLLAALSATGLVSNSILAPMINKEIFTWKDLIAIFFVFSGTTLIVINNNVSHKNYSLCELMKMYKRPETIMWFAFILMTILGLYFFIKFVEVNSDWELPDEQLRIFKRENVWFEEEGVVMKYLMILAYVWLSSFIASFTTLSIKSLGEIIDKTLGGENQFASYVTYIFILGLIICTFGQIYWLNRALRRYDALLVVPLFHITWTILSIFTAGIYFQEFEYYSKVQFTNFLIGIGLIFLGSMFLASRITNKNRIEIREETNNDHKNK</sequence>
<keyword evidence="4 5" id="KW-0472">Membrane</keyword>
<dbReference type="AlphaFoldDB" id="X5EM17"/>
<reference evidence="7" key="1">
    <citation type="journal article" date="2015" name="Parasitol. Res.">
        <title>Morphological and molecular characterization of Nosema pernyi, a microsporidian parasite in Antheraea pernyi.</title>
        <authorList>
            <person name="Wang Y."/>
            <person name="Liu W."/>
            <person name="Jiang Y."/>
            <person name="Huang L."/>
            <person name="Irfan M."/>
            <person name="Shi S."/>
            <person name="Yang R."/>
            <person name="Qin L."/>
        </authorList>
    </citation>
    <scope>NUCLEOTIDE SEQUENCE</scope>
</reference>
<dbReference type="EMBL" id="KJ210723">
    <property type="protein sequence ID" value="AHW68400.1"/>
    <property type="molecule type" value="mRNA"/>
</dbReference>
<dbReference type="InterPro" id="IPR008521">
    <property type="entry name" value="Mg_trans_NIPA"/>
</dbReference>
<proteinExistence type="evidence at transcript level"/>
<evidence type="ECO:0000256" key="3">
    <source>
        <dbReference type="ARBA" id="ARBA00022989"/>
    </source>
</evidence>
<evidence type="ECO:0000256" key="1">
    <source>
        <dbReference type="ARBA" id="ARBA00004141"/>
    </source>
</evidence>
<feature type="transmembrane region" description="Helical" evidence="5">
    <location>
        <begin position="388"/>
        <end position="412"/>
    </location>
</feature>
<dbReference type="PANTHER" id="PTHR12570:SF9">
    <property type="entry name" value="MAGNESIUM TRANSPORTER NIPA8-RELATED"/>
    <property type="match status" value="1"/>
</dbReference>
<evidence type="ECO:0000256" key="6">
    <source>
        <dbReference type="SAM" id="SignalP"/>
    </source>
</evidence>
<evidence type="ECO:0000256" key="5">
    <source>
        <dbReference type="SAM" id="Phobius"/>
    </source>
</evidence>
<keyword evidence="2 5" id="KW-0812">Transmembrane</keyword>
<evidence type="ECO:0000256" key="4">
    <source>
        <dbReference type="ARBA" id="ARBA00023136"/>
    </source>
</evidence>
<organism evidence="7">
    <name type="scientific">Nosema pernyi</name>
    <dbReference type="NCBI Taxonomy" id="1112939"/>
    <lineage>
        <taxon>Eukaryota</taxon>
        <taxon>Fungi</taxon>
        <taxon>Fungi incertae sedis</taxon>
        <taxon>Microsporidia</taxon>
        <taxon>Nosematidae</taxon>
        <taxon>Nosema</taxon>
    </lineage>
</organism>
<dbReference type="PANTHER" id="PTHR12570">
    <property type="match status" value="1"/>
</dbReference>
<accession>X5EM17</accession>
<dbReference type="GO" id="GO:0016020">
    <property type="term" value="C:membrane"/>
    <property type="evidence" value="ECO:0007669"/>
    <property type="project" value="UniProtKB-SubCell"/>
</dbReference>